<organism evidence="3">
    <name type="scientific">freshwater metagenome</name>
    <dbReference type="NCBI Taxonomy" id="449393"/>
    <lineage>
        <taxon>unclassified sequences</taxon>
        <taxon>metagenomes</taxon>
        <taxon>ecological metagenomes</taxon>
    </lineage>
</organism>
<name>A0A6J7H7F8_9ZZZZ</name>
<accession>A0A6J7H7F8</accession>
<dbReference type="GO" id="GO:0006260">
    <property type="term" value="P:DNA replication"/>
    <property type="evidence" value="ECO:0007669"/>
    <property type="project" value="TreeGrafter"/>
</dbReference>
<reference evidence="3" key="1">
    <citation type="submission" date="2020-05" db="EMBL/GenBank/DDBJ databases">
        <authorList>
            <person name="Chiriac C."/>
            <person name="Salcher M."/>
            <person name="Ghai R."/>
            <person name="Kavagutti S V."/>
        </authorList>
    </citation>
    <scope>NUCLEOTIDE SEQUENCE</scope>
</reference>
<sequence>MSRCPLGVCDGSGWIEDVEARSVTPCACRPQLVAGRRARSLSAVVPRRYRGVSFDRPPVSDMPAPQVEVVRRYVRKLDERLAEGRGLWLFGGVGTGKTTLAMLVSQTALEQGRSVAIYSLPALLARIRETFDDAAAGSYTAMLEQLTEVHLLHLDDVGAEKTSPWVLEQLYAIVNARYEAERSIMITTNLGREELAAQIGERTVSRLEEMCDVIPVMGRDRRRFEAVDRRASPSSADEPPTDDAPGLRLA</sequence>
<evidence type="ECO:0000259" key="2">
    <source>
        <dbReference type="Pfam" id="PF01695"/>
    </source>
</evidence>
<dbReference type="AlphaFoldDB" id="A0A6J7H7F8"/>
<proteinExistence type="predicted"/>
<gene>
    <name evidence="3" type="ORF">UFOPK3674_00175</name>
</gene>
<evidence type="ECO:0000313" key="3">
    <source>
        <dbReference type="EMBL" id="CAB4915028.1"/>
    </source>
</evidence>
<dbReference type="CDD" id="cd00009">
    <property type="entry name" value="AAA"/>
    <property type="match status" value="1"/>
</dbReference>
<dbReference type="Gene3D" id="3.40.50.300">
    <property type="entry name" value="P-loop containing nucleotide triphosphate hydrolases"/>
    <property type="match status" value="1"/>
</dbReference>
<dbReference type="GO" id="GO:0005524">
    <property type="term" value="F:ATP binding"/>
    <property type="evidence" value="ECO:0007669"/>
    <property type="project" value="InterPro"/>
</dbReference>
<feature type="region of interest" description="Disordered" evidence="1">
    <location>
        <begin position="225"/>
        <end position="250"/>
    </location>
</feature>
<dbReference type="PANTHER" id="PTHR30050:SF4">
    <property type="entry name" value="ATP-BINDING PROTEIN RV3427C IN INSERTION SEQUENCE-RELATED"/>
    <property type="match status" value="1"/>
</dbReference>
<evidence type="ECO:0000256" key="1">
    <source>
        <dbReference type="SAM" id="MobiDB-lite"/>
    </source>
</evidence>
<dbReference type="SUPFAM" id="SSF52540">
    <property type="entry name" value="P-loop containing nucleoside triphosphate hydrolases"/>
    <property type="match status" value="1"/>
</dbReference>
<dbReference type="InterPro" id="IPR002611">
    <property type="entry name" value="IstB_ATP-bd"/>
</dbReference>
<dbReference type="InterPro" id="IPR027417">
    <property type="entry name" value="P-loop_NTPase"/>
</dbReference>
<dbReference type="EMBL" id="CAFBMX010000001">
    <property type="protein sequence ID" value="CAB4915028.1"/>
    <property type="molecule type" value="Genomic_DNA"/>
</dbReference>
<feature type="domain" description="IstB-like ATP-binding" evidence="2">
    <location>
        <begin position="87"/>
        <end position="219"/>
    </location>
</feature>
<protein>
    <submittedName>
        <fullName evidence="3">Unannotated protein</fullName>
    </submittedName>
</protein>
<dbReference type="Pfam" id="PF01695">
    <property type="entry name" value="IstB_IS21"/>
    <property type="match status" value="1"/>
</dbReference>
<dbReference type="PANTHER" id="PTHR30050">
    <property type="entry name" value="CHROMOSOMAL REPLICATION INITIATOR PROTEIN DNAA"/>
    <property type="match status" value="1"/>
</dbReference>